<dbReference type="PANTHER" id="PTHR42852">
    <property type="entry name" value="THIOL:DISULFIDE INTERCHANGE PROTEIN DSBE"/>
    <property type="match status" value="1"/>
</dbReference>
<dbReference type="RefSeq" id="WP_105045845.1">
    <property type="nucleotide sequence ID" value="NZ_CP150662.1"/>
</dbReference>
<dbReference type="Gene3D" id="3.40.30.10">
    <property type="entry name" value="Glutaredoxin"/>
    <property type="match status" value="1"/>
</dbReference>
<comment type="caution">
    <text evidence="6">The sequence shown here is derived from an EMBL/GenBank/DDBJ whole genome shotgun (WGS) entry which is preliminary data.</text>
</comment>
<reference evidence="6 7" key="1">
    <citation type="submission" date="2016-12" db="EMBL/GenBank/DDBJ databases">
        <title>Trade-off between light-utilization and light-protection in marine flavobacteria.</title>
        <authorList>
            <person name="Kumagai Y."/>
            <person name="Yoshizawa S."/>
            <person name="Kogure K."/>
            <person name="Iwasaki W."/>
        </authorList>
    </citation>
    <scope>NUCLEOTIDE SEQUENCE [LARGE SCALE GENOMIC DNA]</scope>
    <source>
        <strain evidence="6 7">KCTC 22729</strain>
    </source>
</reference>
<dbReference type="PROSITE" id="PS51352">
    <property type="entry name" value="THIOREDOXIN_2"/>
    <property type="match status" value="1"/>
</dbReference>
<organism evidence="6 7">
    <name type="scientific">Polaribacter gangjinensis</name>
    <dbReference type="NCBI Taxonomy" id="574710"/>
    <lineage>
        <taxon>Bacteria</taxon>
        <taxon>Pseudomonadati</taxon>
        <taxon>Bacteroidota</taxon>
        <taxon>Flavobacteriia</taxon>
        <taxon>Flavobacteriales</taxon>
        <taxon>Flavobacteriaceae</taxon>
    </lineage>
</organism>
<sequence>MKIRIVVVFLVFILSCNKGNENHKSIEKVKIEKPKDEVYLSLNNSSSPISINVISEKDQVKPDLISLGNQEKSNEIVIPTDSILDIVIGNKFYVAKAQFKKGDSVLISMKDFKQNKRIQKFPFFFIKNRNEYELNFDFYVISKTPTRNSYKIHLMNSIFDKKLHKFTIAEVEKNTKNTADSLLSKKLISKDFYENEIFELEYYKENFLLEEALKTKTKYLEINLKKIIDTKKLSSNSNYITYLINSVRYKHFFNEGLYVKDAKVLQFLLENRPFKFDNKLEYLVNDKLLSSIYLYERKNLDYLLESLIKSNQFVLNKKYKNIIAKENEEITSKRNLKSLNVELLQFDETNQVLTSFDEIIKSNKGNLLLIDFWASWCAPCRNQMPNLRLIKKELENSNFSIISISIDEKISSWKKAVKQEKLLENSFLLLNHKESEIVKKYKIETIPRYMLFDKNGILISDNAPIPSDEILKKIILENLN</sequence>
<dbReference type="SUPFAM" id="SSF52833">
    <property type="entry name" value="Thioredoxin-like"/>
    <property type="match status" value="1"/>
</dbReference>
<dbReference type="EMBL" id="MSCL01000001">
    <property type="protein sequence ID" value="PQJ74697.1"/>
    <property type="molecule type" value="Genomic_DNA"/>
</dbReference>
<keyword evidence="3" id="KW-1015">Disulfide bond</keyword>
<dbReference type="Pfam" id="PF13905">
    <property type="entry name" value="Thioredoxin_8"/>
    <property type="match status" value="1"/>
</dbReference>
<dbReference type="InterPro" id="IPR050553">
    <property type="entry name" value="Thioredoxin_ResA/DsbE_sf"/>
</dbReference>
<gene>
    <name evidence="6" type="ORF">BTO13_05245</name>
</gene>
<keyword evidence="4" id="KW-0676">Redox-active center</keyword>
<dbReference type="PROSITE" id="PS51257">
    <property type="entry name" value="PROKAR_LIPOPROTEIN"/>
    <property type="match status" value="1"/>
</dbReference>
<proteinExistence type="predicted"/>
<comment type="subcellular location">
    <subcellularLocation>
        <location evidence="1">Cell envelope</location>
    </subcellularLocation>
</comment>
<protein>
    <recommendedName>
        <fullName evidence="5">Thioredoxin domain-containing protein</fullName>
    </recommendedName>
</protein>
<dbReference type="Proteomes" id="UP000237608">
    <property type="component" value="Unassembled WGS sequence"/>
</dbReference>
<evidence type="ECO:0000313" key="7">
    <source>
        <dbReference type="Proteomes" id="UP000237608"/>
    </source>
</evidence>
<dbReference type="InterPro" id="IPR036249">
    <property type="entry name" value="Thioredoxin-like_sf"/>
</dbReference>
<evidence type="ECO:0000256" key="2">
    <source>
        <dbReference type="ARBA" id="ARBA00022748"/>
    </source>
</evidence>
<dbReference type="GO" id="GO:0017004">
    <property type="term" value="P:cytochrome complex assembly"/>
    <property type="evidence" value="ECO:0007669"/>
    <property type="project" value="UniProtKB-KW"/>
</dbReference>
<evidence type="ECO:0000259" key="5">
    <source>
        <dbReference type="PROSITE" id="PS51352"/>
    </source>
</evidence>
<dbReference type="InterPro" id="IPR012336">
    <property type="entry name" value="Thioredoxin-like_fold"/>
</dbReference>
<evidence type="ECO:0000256" key="3">
    <source>
        <dbReference type="ARBA" id="ARBA00023157"/>
    </source>
</evidence>
<dbReference type="OrthoDB" id="1098640at2"/>
<dbReference type="CDD" id="cd02966">
    <property type="entry name" value="TlpA_like_family"/>
    <property type="match status" value="1"/>
</dbReference>
<name>A0A2S7WAT3_9FLAO</name>
<keyword evidence="2" id="KW-0201">Cytochrome c-type biogenesis</keyword>
<dbReference type="GO" id="GO:0030313">
    <property type="term" value="C:cell envelope"/>
    <property type="evidence" value="ECO:0007669"/>
    <property type="project" value="UniProtKB-SubCell"/>
</dbReference>
<dbReference type="PANTHER" id="PTHR42852:SF6">
    <property type="entry name" value="THIOL:DISULFIDE INTERCHANGE PROTEIN DSBE"/>
    <property type="match status" value="1"/>
</dbReference>
<dbReference type="PROSITE" id="PS00194">
    <property type="entry name" value="THIOREDOXIN_1"/>
    <property type="match status" value="1"/>
</dbReference>
<accession>A0A2S7WAT3</accession>
<evidence type="ECO:0000256" key="1">
    <source>
        <dbReference type="ARBA" id="ARBA00004196"/>
    </source>
</evidence>
<evidence type="ECO:0000256" key="4">
    <source>
        <dbReference type="ARBA" id="ARBA00023284"/>
    </source>
</evidence>
<dbReference type="AlphaFoldDB" id="A0A2S7WAT3"/>
<dbReference type="InterPro" id="IPR017937">
    <property type="entry name" value="Thioredoxin_CS"/>
</dbReference>
<feature type="domain" description="Thioredoxin" evidence="5">
    <location>
        <begin position="332"/>
        <end position="480"/>
    </location>
</feature>
<keyword evidence="7" id="KW-1185">Reference proteome</keyword>
<evidence type="ECO:0000313" key="6">
    <source>
        <dbReference type="EMBL" id="PQJ74697.1"/>
    </source>
</evidence>
<dbReference type="InterPro" id="IPR013766">
    <property type="entry name" value="Thioredoxin_domain"/>
</dbReference>